<evidence type="ECO:0000313" key="3">
    <source>
        <dbReference type="EMBL" id="KAK9292663.1"/>
    </source>
</evidence>
<dbReference type="InterPro" id="IPR001810">
    <property type="entry name" value="F-box_dom"/>
</dbReference>
<dbReference type="AlphaFoldDB" id="A0AAP0SA81"/>
<evidence type="ECO:0000259" key="2">
    <source>
        <dbReference type="Pfam" id="PF23310"/>
    </source>
</evidence>
<dbReference type="Pfam" id="PF12937">
    <property type="entry name" value="F-box-like"/>
    <property type="match status" value="1"/>
</dbReference>
<protein>
    <recommendedName>
        <fullName evidence="5">F-box protein</fullName>
    </recommendedName>
</protein>
<dbReference type="PANTHER" id="PTHR33784">
    <property type="entry name" value="OS05G0482100 PROTEIN"/>
    <property type="match status" value="1"/>
</dbReference>
<dbReference type="Gene3D" id="1.25.40.10">
    <property type="entry name" value="Tetratricopeptide repeat domain"/>
    <property type="match status" value="1"/>
</dbReference>
<dbReference type="Pfam" id="PF23310">
    <property type="entry name" value="TPR_27"/>
    <property type="match status" value="1"/>
</dbReference>
<reference evidence="3 4" key="1">
    <citation type="journal article" date="2024" name="Plant J.">
        <title>Genome sequences and population genomics reveal climatic adaptation and genomic divergence between two closely related sweetgum species.</title>
        <authorList>
            <person name="Xu W.Q."/>
            <person name="Ren C.Q."/>
            <person name="Zhang X.Y."/>
            <person name="Comes H.P."/>
            <person name="Liu X.H."/>
            <person name="Li Y.G."/>
            <person name="Kettle C.J."/>
            <person name="Jalonen R."/>
            <person name="Gaisberger H."/>
            <person name="Ma Y.Z."/>
            <person name="Qiu Y.X."/>
        </authorList>
    </citation>
    <scope>NUCLEOTIDE SEQUENCE [LARGE SCALE GENOMIC DNA]</scope>
    <source>
        <strain evidence="3">Hangzhou</strain>
    </source>
</reference>
<dbReference type="InterPro" id="IPR040338">
    <property type="entry name" value="At1g67623-like"/>
</dbReference>
<dbReference type="SUPFAM" id="SSF81901">
    <property type="entry name" value="HCP-like"/>
    <property type="match status" value="1"/>
</dbReference>
<sequence>MARSQAMKRRRVKRPRFHSAIALLPNELVIQVLGRVAAASHTDLFNAKLSCKLFHEVSDDTYVYQQVSLERFPVVPWPTSEQASSFFEKCKECGNPEALYRQGLIEYFDHMRLELGLQCIKRAANLGHVEASYILGIILLCSGEEFRQQAIQLLDSIRNSRVTKVGECRKKLKATLRGMWVMNKLNPKQKPMECKMRDQHKRTKGWSTEDDDDLHCQACGFDCEVGASYFGMGKPVAQTPLTGLTASP</sequence>
<organism evidence="3 4">
    <name type="scientific">Liquidambar formosana</name>
    <name type="common">Formosan gum</name>
    <dbReference type="NCBI Taxonomy" id="63359"/>
    <lineage>
        <taxon>Eukaryota</taxon>
        <taxon>Viridiplantae</taxon>
        <taxon>Streptophyta</taxon>
        <taxon>Embryophyta</taxon>
        <taxon>Tracheophyta</taxon>
        <taxon>Spermatophyta</taxon>
        <taxon>Magnoliopsida</taxon>
        <taxon>eudicotyledons</taxon>
        <taxon>Gunneridae</taxon>
        <taxon>Pentapetalae</taxon>
        <taxon>Saxifragales</taxon>
        <taxon>Altingiaceae</taxon>
        <taxon>Liquidambar</taxon>
    </lineage>
</organism>
<dbReference type="Proteomes" id="UP001415857">
    <property type="component" value="Unassembled WGS sequence"/>
</dbReference>
<dbReference type="InterPro" id="IPR036047">
    <property type="entry name" value="F-box-like_dom_sf"/>
</dbReference>
<proteinExistence type="predicted"/>
<evidence type="ECO:0000259" key="1">
    <source>
        <dbReference type="Pfam" id="PF12937"/>
    </source>
</evidence>
<dbReference type="InterPro" id="IPR057136">
    <property type="entry name" value="At2g35280_TPR_dom"/>
</dbReference>
<feature type="domain" description="F-box" evidence="1">
    <location>
        <begin position="22"/>
        <end position="69"/>
    </location>
</feature>
<evidence type="ECO:0000313" key="4">
    <source>
        <dbReference type="Proteomes" id="UP001415857"/>
    </source>
</evidence>
<dbReference type="PANTHER" id="PTHR33784:SF10">
    <property type="entry name" value="F-BOX PROTEIN"/>
    <property type="match status" value="1"/>
</dbReference>
<keyword evidence="4" id="KW-1185">Reference proteome</keyword>
<name>A0AAP0SA81_LIQFO</name>
<dbReference type="SUPFAM" id="SSF81383">
    <property type="entry name" value="F-box domain"/>
    <property type="match status" value="1"/>
</dbReference>
<gene>
    <name evidence="3" type="ORF">L1049_020641</name>
</gene>
<accession>A0AAP0SA81</accession>
<dbReference type="InterPro" id="IPR011990">
    <property type="entry name" value="TPR-like_helical_dom_sf"/>
</dbReference>
<feature type="domain" description="At2g35280-like TPR" evidence="2">
    <location>
        <begin position="72"/>
        <end position="176"/>
    </location>
</feature>
<comment type="caution">
    <text evidence="3">The sequence shown here is derived from an EMBL/GenBank/DDBJ whole genome shotgun (WGS) entry which is preliminary data.</text>
</comment>
<evidence type="ECO:0008006" key="5">
    <source>
        <dbReference type="Google" id="ProtNLM"/>
    </source>
</evidence>
<dbReference type="EMBL" id="JBBPBK010000001">
    <property type="protein sequence ID" value="KAK9292663.1"/>
    <property type="molecule type" value="Genomic_DNA"/>
</dbReference>